<keyword evidence="3" id="KW-1185">Reference proteome</keyword>
<dbReference type="InterPro" id="IPR010664">
    <property type="entry name" value="LipoPS_assembly_LptC-rel"/>
</dbReference>
<organism evidence="2 3">
    <name type="scientific">Aliigemmobacter aestuarii</name>
    <dbReference type="NCBI Taxonomy" id="1445661"/>
    <lineage>
        <taxon>Bacteria</taxon>
        <taxon>Pseudomonadati</taxon>
        <taxon>Pseudomonadota</taxon>
        <taxon>Alphaproteobacteria</taxon>
        <taxon>Rhodobacterales</taxon>
        <taxon>Paracoccaceae</taxon>
        <taxon>Aliigemmobacter</taxon>
    </lineage>
</organism>
<dbReference type="AlphaFoldDB" id="A0A4S3MSE5"/>
<dbReference type="Proteomes" id="UP000309450">
    <property type="component" value="Unassembled WGS sequence"/>
</dbReference>
<feature type="transmembrane region" description="Helical" evidence="1">
    <location>
        <begin position="12"/>
        <end position="33"/>
    </location>
</feature>
<gene>
    <name evidence="2" type="ORF">E7811_06740</name>
</gene>
<dbReference type="RefSeq" id="WP_136393761.1">
    <property type="nucleotide sequence ID" value="NZ_SSND01000001.1"/>
</dbReference>
<evidence type="ECO:0000313" key="3">
    <source>
        <dbReference type="Proteomes" id="UP000309450"/>
    </source>
</evidence>
<keyword evidence="1" id="KW-0472">Membrane</keyword>
<protein>
    <recommendedName>
        <fullName evidence="4">LPS export ABC transporter periplasmic protein LptC</fullName>
    </recommendedName>
</protein>
<dbReference type="OrthoDB" id="7871110at2"/>
<reference evidence="2 3" key="1">
    <citation type="submission" date="2019-04" db="EMBL/GenBank/DDBJ databases">
        <title>Draft genome sequence of Gemmobacter aestuarii sp. nov.</title>
        <authorList>
            <person name="Hameed A."/>
            <person name="Lin S.-Y."/>
            <person name="Shahina M."/>
            <person name="Lai W.-A."/>
            <person name="Young C.-C."/>
        </authorList>
    </citation>
    <scope>NUCLEOTIDE SEQUENCE [LARGE SCALE GENOMIC DNA]</scope>
    <source>
        <strain evidence="2 3">CC-PW-75</strain>
    </source>
</reference>
<proteinExistence type="predicted"/>
<dbReference type="Pfam" id="PF06835">
    <property type="entry name" value="LptC"/>
    <property type="match status" value="1"/>
</dbReference>
<comment type="caution">
    <text evidence="2">The sequence shown here is derived from an EMBL/GenBank/DDBJ whole genome shotgun (WGS) entry which is preliminary data.</text>
</comment>
<keyword evidence="1" id="KW-1133">Transmembrane helix</keyword>
<evidence type="ECO:0000313" key="2">
    <source>
        <dbReference type="EMBL" id="THD85387.1"/>
    </source>
</evidence>
<sequence>MARFDNTHSRIVAWLKVILPLAALAILSSLFLISRRIDPEAAIPYADVDVAERLREPRMTAPTYSGQTSDGAAIVVSASEARPDQGEGAGAAGLQAELTTPDGASTRFEAATARVTPDRTVLSLEGGVRIASSSGYDLTTDSLTAALDRTRFESAGAVQGSGPIGTLTAGRMVLTQEPGRPQSYVLVFTDGVKLIYLPPSP</sequence>
<name>A0A4S3MSE5_9RHOB</name>
<accession>A0A4S3MSE5</accession>
<evidence type="ECO:0000256" key="1">
    <source>
        <dbReference type="SAM" id="Phobius"/>
    </source>
</evidence>
<evidence type="ECO:0008006" key="4">
    <source>
        <dbReference type="Google" id="ProtNLM"/>
    </source>
</evidence>
<keyword evidence="1" id="KW-0812">Transmembrane</keyword>
<dbReference type="EMBL" id="SSND01000001">
    <property type="protein sequence ID" value="THD85387.1"/>
    <property type="molecule type" value="Genomic_DNA"/>
</dbReference>